<evidence type="ECO:0000313" key="2">
    <source>
        <dbReference type="EMBL" id="AII28058.1"/>
    </source>
</evidence>
<keyword evidence="2" id="KW-0540">Nuclease</keyword>
<dbReference type="Pfam" id="PF00149">
    <property type="entry name" value="Metallophos"/>
    <property type="match status" value="1"/>
</dbReference>
<dbReference type="InterPro" id="IPR050535">
    <property type="entry name" value="DNA_Repair-Maintenance_Comp"/>
</dbReference>
<proteinExistence type="predicted"/>
<dbReference type="SUPFAM" id="SSF56300">
    <property type="entry name" value="Metallo-dependent phosphatases"/>
    <property type="match status" value="1"/>
</dbReference>
<organism evidence="2 3">
    <name type="scientific">Bacillus phage Bobb</name>
    <dbReference type="NCBI Taxonomy" id="1527469"/>
    <lineage>
        <taxon>Viruses</taxon>
        <taxon>Duplodnaviria</taxon>
        <taxon>Heunggongvirae</taxon>
        <taxon>Uroviricota</taxon>
        <taxon>Caudoviricetes</taxon>
        <taxon>Herelleviridae</taxon>
        <taxon>Bastillevirinae</taxon>
        <taxon>Agatevirus</taxon>
        <taxon>Agatevirus bobb</taxon>
    </lineage>
</organism>
<dbReference type="RefSeq" id="YP_009056426.1">
    <property type="nucleotide sequence ID" value="NC_024792.1"/>
</dbReference>
<name>A0A076G8Y3_9CAUD</name>
<protein>
    <submittedName>
        <fullName evidence="2">Recombination exonuclease</fullName>
    </submittedName>
</protein>
<dbReference type="InterPro" id="IPR004843">
    <property type="entry name" value="Calcineurin-like_PHP"/>
</dbReference>
<dbReference type="Proteomes" id="UP000028664">
    <property type="component" value="Segment"/>
</dbReference>
<dbReference type="PANTHER" id="PTHR30337:SF0">
    <property type="entry name" value="NUCLEASE SBCCD SUBUNIT D"/>
    <property type="match status" value="1"/>
</dbReference>
<keyword evidence="2" id="KW-0378">Hydrolase</keyword>
<keyword evidence="2" id="KW-0269">Exonuclease</keyword>
<dbReference type="GO" id="GO:0004527">
    <property type="term" value="F:exonuclease activity"/>
    <property type="evidence" value="ECO:0007669"/>
    <property type="project" value="UniProtKB-KW"/>
</dbReference>
<dbReference type="InterPro" id="IPR029052">
    <property type="entry name" value="Metallo-depent_PP-like"/>
</dbReference>
<dbReference type="PANTHER" id="PTHR30337">
    <property type="entry name" value="COMPONENT OF ATP-DEPENDENT DSDNA EXONUCLEASE"/>
    <property type="match status" value="1"/>
</dbReference>
<evidence type="ECO:0000259" key="1">
    <source>
        <dbReference type="Pfam" id="PF00149"/>
    </source>
</evidence>
<reference evidence="2 3" key="1">
    <citation type="submission" date="2014-06" db="EMBL/GenBank/DDBJ databases">
        <title>Bioinformatic genomic analysis of Bacillus phage Bobb.</title>
        <authorList>
            <person name="Lewis H.M.N."/>
            <person name="Temple L."/>
            <person name="Barth R.N."/>
            <person name="Bowles K.M."/>
            <person name="Churchin D.I."/>
            <person name="Scott-Croshaw C."/>
            <person name="Glasgow G.H."/>
            <person name="Gloe M.W."/>
            <person name="McGough T.M."/>
            <person name="Nutbrown S.A."/>
            <person name="Romulus S.R."/>
            <person name="Sanders K.A.M."/>
            <person name="Diachok C.R."/>
            <person name="Serigano J.P."/>
            <person name="Shin D."/>
            <person name="Suresh M.H."/>
            <person name="Conner A.R.N."/>
            <person name="Korba R.M."/>
            <person name="Livermore R.J."/>
            <person name="Rohlf M.B."/>
            <person name="Utterback S.D."/>
            <person name="Wilson V.E."/>
        </authorList>
    </citation>
    <scope>NUCLEOTIDE SEQUENCE [LARGE SCALE GENOMIC DNA]</scope>
</reference>
<dbReference type="GeneID" id="20283444"/>
<feature type="domain" description="Calcineurin-like phosphoesterase" evidence="1">
    <location>
        <begin position="3"/>
        <end position="207"/>
    </location>
</feature>
<sequence>MTKIVTFSDFHAHIFEDFAKPDKRYITDRFRAQIDTLHTVFEIAREHNAVLLFGGDLFHKRKTLEDIVFNEVFEVFAQYSDVSVYMVRGNHDSRDNSTTSRHWLEPFRFLPNVTVFSTPGYVEVEQDGFIFNLFAIPYSDDTDRLKQAINEFADIAGKAANPSILAGHIGVDGSEIGRYSHRLAGAFSVSDLRPDVFNYVALGHYHKRQFLGGTDNVFYTGNTIQASFSDEGQEKGVMLIDLEAGGKPTFIPIKNKQFITLTQVDENTQQFVDNHYVRLILPKEQVKEVEVFKEKSDNFRLEVTRNYKTETRIRIEMDSTEEQIVSEYTKEFYPGTTEIALDILREARDSL</sequence>
<keyword evidence="3" id="KW-1185">Reference proteome</keyword>
<accession>A0A076G8Y3</accession>
<evidence type="ECO:0000313" key="3">
    <source>
        <dbReference type="Proteomes" id="UP000028664"/>
    </source>
</evidence>
<dbReference type="OrthoDB" id="3083at10239"/>
<dbReference type="Gene3D" id="3.60.21.10">
    <property type="match status" value="1"/>
</dbReference>
<dbReference type="KEGG" id="vg:20283444"/>
<dbReference type="EMBL" id="KM051843">
    <property type="protein sequence ID" value="AII28058.1"/>
    <property type="molecule type" value="Genomic_DNA"/>
</dbReference>